<feature type="transmembrane region" description="Helical" evidence="6">
    <location>
        <begin position="249"/>
        <end position="268"/>
    </location>
</feature>
<protein>
    <submittedName>
        <fullName evidence="8">Blast:Organic cation transporter protein</fullName>
    </submittedName>
</protein>
<dbReference type="EMBL" id="OUUW01000008">
    <property type="protein sequence ID" value="SPP83651.1"/>
    <property type="molecule type" value="Genomic_DNA"/>
</dbReference>
<dbReference type="GO" id="GO:0022857">
    <property type="term" value="F:transmembrane transporter activity"/>
    <property type="evidence" value="ECO:0007669"/>
    <property type="project" value="InterPro"/>
</dbReference>
<dbReference type="CDD" id="cd17317">
    <property type="entry name" value="MFS_SLC22"/>
    <property type="match status" value="1"/>
</dbReference>
<comment type="subcellular location">
    <subcellularLocation>
        <location evidence="1">Membrane</location>
        <topology evidence="1">Multi-pass membrane protein</topology>
    </subcellularLocation>
</comment>
<dbReference type="GO" id="GO:0016020">
    <property type="term" value="C:membrane"/>
    <property type="evidence" value="ECO:0007669"/>
    <property type="project" value="UniProtKB-SubCell"/>
</dbReference>
<accession>A0A3B0KF16</accession>
<gene>
    <name evidence="8" type="ORF">DGUA_6G016105</name>
</gene>
<feature type="transmembrane region" description="Helical" evidence="6">
    <location>
        <begin position="188"/>
        <end position="209"/>
    </location>
</feature>
<keyword evidence="2 6" id="KW-0812">Transmembrane</keyword>
<dbReference type="STRING" id="7266.A0A3B0KF16"/>
<reference evidence="9" key="1">
    <citation type="submission" date="2018-01" db="EMBL/GenBank/DDBJ databases">
        <authorList>
            <person name="Alioto T."/>
            <person name="Alioto T."/>
        </authorList>
    </citation>
    <scope>NUCLEOTIDE SEQUENCE [LARGE SCALE GENOMIC DNA]</scope>
</reference>
<feature type="transmembrane region" description="Helical" evidence="6">
    <location>
        <begin position="366"/>
        <end position="387"/>
    </location>
</feature>
<feature type="region of interest" description="Disordered" evidence="5">
    <location>
        <begin position="535"/>
        <end position="556"/>
    </location>
</feature>
<evidence type="ECO:0000256" key="2">
    <source>
        <dbReference type="ARBA" id="ARBA00022692"/>
    </source>
</evidence>
<dbReference type="Pfam" id="PF00083">
    <property type="entry name" value="Sugar_tr"/>
    <property type="match status" value="1"/>
</dbReference>
<keyword evidence="9" id="KW-1185">Reference proteome</keyword>
<dbReference type="InterPro" id="IPR005828">
    <property type="entry name" value="MFS_sugar_transport-like"/>
</dbReference>
<feature type="domain" description="Major facilitator superfamily (MFS) profile" evidence="7">
    <location>
        <begin position="45"/>
        <end position="506"/>
    </location>
</feature>
<evidence type="ECO:0000256" key="3">
    <source>
        <dbReference type="ARBA" id="ARBA00022989"/>
    </source>
</evidence>
<dbReference type="OrthoDB" id="5141738at2759"/>
<feature type="transmembrane region" description="Helical" evidence="6">
    <location>
        <begin position="399"/>
        <end position="416"/>
    </location>
</feature>
<dbReference type="InterPro" id="IPR020846">
    <property type="entry name" value="MFS_dom"/>
</dbReference>
<proteinExistence type="predicted"/>
<keyword evidence="4 6" id="KW-0472">Membrane</keyword>
<evidence type="ECO:0000259" key="7">
    <source>
        <dbReference type="PROSITE" id="PS50850"/>
    </source>
</evidence>
<evidence type="ECO:0000256" key="1">
    <source>
        <dbReference type="ARBA" id="ARBA00004141"/>
    </source>
</evidence>
<feature type="transmembrane region" description="Helical" evidence="6">
    <location>
        <begin position="481"/>
        <end position="501"/>
    </location>
</feature>
<feature type="transmembrane region" description="Helical" evidence="6">
    <location>
        <begin position="422"/>
        <end position="442"/>
    </location>
</feature>
<dbReference type="InterPro" id="IPR036259">
    <property type="entry name" value="MFS_trans_sf"/>
</dbReference>
<sequence>MAVDYVLEDLMGKLGEFGKYQFLQFFLQVLSALTAGMHMLSLVTVSAVPEHRCFIDGLDNSSLALGPWNVSALEHAIPTKANGELESCLMYDPSSVGGNETTIACVDYVYDTTYYKTSRTIDWNFVCDRRWMGAIVQTVFMLGVFTGAVTLGGLADKIGRKTVFCWSALFQLIIGVGVAFIPEYFSFMVARYLLGIVGSAGAYICGFVLTMELVGPTKRTVCGITFQAVFAGGIMLVAGWGALIHDRQLLQVIYGLHGCLFLGHWWLLDESPRWLWMQGRAAEAVDIVAKGLRINGSGIAVDKDYFVQKAKQQAAVEEKASAGLSDLFRTPNLRMKTLNVCLCWFANSIVYYGLSLSAGKLYGNPYLILFIMGLVEFPSYITIVFVLDRLGRRSITSTLMLSGGLCCIIAAFIAQGSTTSTAVVMAGKLLIAGSFAVIYNYSAELFPTVVRNSAMGLGSMCARLSGALTPLITLLDSFDPKIPAVLFGVVALASGFWVMFLPETMNQPMPESIEDGENFGKGDTWFSQCAGRKKRQNSIYPDDPEQMVPLKNIESK</sequence>
<dbReference type="Gene3D" id="1.20.1250.20">
    <property type="entry name" value="MFS general substrate transporter like domains"/>
    <property type="match status" value="1"/>
</dbReference>
<evidence type="ECO:0000313" key="8">
    <source>
        <dbReference type="EMBL" id="SPP83651.1"/>
    </source>
</evidence>
<organism evidence="8 9">
    <name type="scientific">Drosophila guanche</name>
    <name type="common">Fruit fly</name>
    <dbReference type="NCBI Taxonomy" id="7266"/>
    <lineage>
        <taxon>Eukaryota</taxon>
        <taxon>Metazoa</taxon>
        <taxon>Ecdysozoa</taxon>
        <taxon>Arthropoda</taxon>
        <taxon>Hexapoda</taxon>
        <taxon>Insecta</taxon>
        <taxon>Pterygota</taxon>
        <taxon>Neoptera</taxon>
        <taxon>Endopterygota</taxon>
        <taxon>Diptera</taxon>
        <taxon>Brachycera</taxon>
        <taxon>Muscomorpha</taxon>
        <taxon>Ephydroidea</taxon>
        <taxon>Drosophilidae</taxon>
        <taxon>Drosophila</taxon>
        <taxon>Sophophora</taxon>
    </lineage>
</organism>
<dbReference type="PROSITE" id="PS00216">
    <property type="entry name" value="SUGAR_TRANSPORT_1"/>
    <property type="match status" value="2"/>
</dbReference>
<feature type="transmembrane region" description="Helical" evidence="6">
    <location>
        <begin position="131"/>
        <end position="151"/>
    </location>
</feature>
<keyword evidence="3 6" id="KW-1133">Transmembrane helix</keyword>
<dbReference type="Proteomes" id="UP000268350">
    <property type="component" value="Unassembled WGS sequence"/>
</dbReference>
<feature type="transmembrane region" description="Helical" evidence="6">
    <location>
        <begin position="454"/>
        <end position="475"/>
    </location>
</feature>
<feature type="transmembrane region" description="Helical" evidence="6">
    <location>
        <begin position="163"/>
        <end position="182"/>
    </location>
</feature>
<evidence type="ECO:0000256" key="4">
    <source>
        <dbReference type="ARBA" id="ARBA00023136"/>
    </source>
</evidence>
<evidence type="ECO:0000256" key="5">
    <source>
        <dbReference type="SAM" id="MobiDB-lite"/>
    </source>
</evidence>
<feature type="transmembrane region" description="Helical" evidence="6">
    <location>
        <begin position="337"/>
        <end position="354"/>
    </location>
</feature>
<dbReference type="PANTHER" id="PTHR24064">
    <property type="entry name" value="SOLUTE CARRIER FAMILY 22 MEMBER"/>
    <property type="match status" value="1"/>
</dbReference>
<dbReference type="PROSITE" id="PS50850">
    <property type="entry name" value="MFS"/>
    <property type="match status" value="1"/>
</dbReference>
<evidence type="ECO:0000313" key="9">
    <source>
        <dbReference type="Proteomes" id="UP000268350"/>
    </source>
</evidence>
<name>A0A3B0KF16_DROGU</name>
<dbReference type="SUPFAM" id="SSF103473">
    <property type="entry name" value="MFS general substrate transporter"/>
    <property type="match status" value="1"/>
</dbReference>
<dbReference type="AlphaFoldDB" id="A0A3B0KF16"/>
<evidence type="ECO:0000256" key="6">
    <source>
        <dbReference type="SAM" id="Phobius"/>
    </source>
</evidence>
<dbReference type="InterPro" id="IPR005829">
    <property type="entry name" value="Sugar_transporter_CS"/>
</dbReference>
<feature type="transmembrane region" description="Helical" evidence="6">
    <location>
        <begin position="221"/>
        <end position="243"/>
    </location>
</feature>